<dbReference type="InterPro" id="IPR003000">
    <property type="entry name" value="Sirtuin"/>
</dbReference>
<comment type="caution">
    <text evidence="6">The sequence shown here is derived from an EMBL/GenBank/DDBJ whole genome shotgun (WGS) entry which is preliminary data.</text>
</comment>
<organism evidence="6 7">
    <name type="scientific">Gigaspora margarita</name>
    <dbReference type="NCBI Taxonomy" id="4874"/>
    <lineage>
        <taxon>Eukaryota</taxon>
        <taxon>Fungi</taxon>
        <taxon>Fungi incertae sedis</taxon>
        <taxon>Mucoromycota</taxon>
        <taxon>Glomeromycotina</taxon>
        <taxon>Glomeromycetes</taxon>
        <taxon>Diversisporales</taxon>
        <taxon>Gigasporaceae</taxon>
        <taxon>Gigaspora</taxon>
    </lineage>
</organism>
<reference evidence="6 7" key="1">
    <citation type="submission" date="2021-06" db="EMBL/GenBank/DDBJ databases">
        <authorList>
            <person name="Kallberg Y."/>
            <person name="Tangrot J."/>
            <person name="Rosling A."/>
        </authorList>
    </citation>
    <scope>NUCLEOTIDE SEQUENCE [LARGE SCALE GENOMIC DNA]</scope>
    <source>
        <strain evidence="6 7">120-4 pot B 10/14</strain>
    </source>
</reference>
<gene>
    <name evidence="6" type="ORF">GMARGA_LOCUS16685</name>
</gene>
<feature type="non-terminal residue" evidence="6">
    <location>
        <position position="1"/>
    </location>
</feature>
<comment type="caution">
    <text evidence="4">Lacks conserved residue(s) required for the propagation of feature annotation.</text>
</comment>
<evidence type="ECO:0000256" key="4">
    <source>
        <dbReference type="PROSITE-ProRule" id="PRU00236"/>
    </source>
</evidence>
<accession>A0ABN7VDI8</accession>
<dbReference type="Pfam" id="PF02146">
    <property type="entry name" value="SIR2"/>
    <property type="match status" value="1"/>
</dbReference>
<sequence>IIVISDSDDDELPSFETVLKNIAKFTRYKKINNVELIEIQDDATAANNNNDDFTYTINNDHFLRISKKTIKSKLKGMVKRLKSKKAIRYIAKICKHKESYNSWILWNERVHANVRTFDENTAVWKPNLGTDINKQEFLREVIIPKLDIMFIMTDLKISDYDTAIIITLNSRITSTKRCIIITGAGISYSGGIPDFSSLGGLYSMIKCKYPSTFHSGKDLFDAQLLRTHNSIKAFNLFMGVLKELIVNAKPTATHYFIKKLADLKKLKRVYTQNLDNLEELVGLHVDWQFEKVKNCKAQVVQLHGTLTNLQCNICTNVYSFTTKYCNSFKQDEAPNCPECEIRGEADCLIIMGTSLRIPGVKALIKNFARAIHGHGGFVIFVNATDVVTKELNGKLIIRLKVPAISWLNLLAQNYQTSKQRDYQKESWPKQTINHK</sequence>
<comment type="similarity">
    <text evidence="1">Belongs to the sirtuin family. Class I subfamily.</text>
</comment>
<name>A0ABN7VDI8_GIGMA</name>
<proteinExistence type="inferred from homology"/>
<evidence type="ECO:0000313" key="7">
    <source>
        <dbReference type="Proteomes" id="UP000789901"/>
    </source>
</evidence>
<dbReference type="PROSITE" id="PS50305">
    <property type="entry name" value="SIRTUIN"/>
    <property type="match status" value="1"/>
</dbReference>
<dbReference type="EMBL" id="CAJVQB010012216">
    <property type="protein sequence ID" value="CAG8753755.1"/>
    <property type="molecule type" value="Genomic_DNA"/>
</dbReference>
<keyword evidence="2" id="KW-0808">Transferase</keyword>
<dbReference type="InterPro" id="IPR050134">
    <property type="entry name" value="NAD-dep_sirtuin_deacylases"/>
</dbReference>
<dbReference type="Proteomes" id="UP000789901">
    <property type="component" value="Unassembled WGS sequence"/>
</dbReference>
<evidence type="ECO:0000256" key="3">
    <source>
        <dbReference type="ARBA" id="ARBA00023027"/>
    </source>
</evidence>
<dbReference type="InterPro" id="IPR029035">
    <property type="entry name" value="DHS-like_NAD/FAD-binding_dom"/>
</dbReference>
<dbReference type="Gene3D" id="3.40.50.1220">
    <property type="entry name" value="TPP-binding domain"/>
    <property type="match status" value="1"/>
</dbReference>
<protein>
    <submittedName>
        <fullName evidence="6">12947_t:CDS:1</fullName>
    </submittedName>
</protein>
<dbReference type="PANTHER" id="PTHR11085">
    <property type="entry name" value="NAD-DEPENDENT PROTEIN DEACYLASE SIRTUIN-5, MITOCHONDRIAL-RELATED"/>
    <property type="match status" value="1"/>
</dbReference>
<keyword evidence="3" id="KW-0520">NAD</keyword>
<evidence type="ECO:0000259" key="5">
    <source>
        <dbReference type="PROSITE" id="PS50305"/>
    </source>
</evidence>
<evidence type="ECO:0000313" key="6">
    <source>
        <dbReference type="EMBL" id="CAG8753755.1"/>
    </source>
</evidence>
<dbReference type="SUPFAM" id="SSF52467">
    <property type="entry name" value="DHS-like NAD/FAD-binding domain"/>
    <property type="match status" value="1"/>
</dbReference>
<feature type="domain" description="Deacetylase sirtuin-type" evidence="5">
    <location>
        <begin position="152"/>
        <end position="407"/>
    </location>
</feature>
<evidence type="ECO:0000256" key="2">
    <source>
        <dbReference type="ARBA" id="ARBA00022679"/>
    </source>
</evidence>
<keyword evidence="7" id="KW-1185">Reference proteome</keyword>
<evidence type="ECO:0000256" key="1">
    <source>
        <dbReference type="ARBA" id="ARBA00006924"/>
    </source>
</evidence>
<dbReference type="InterPro" id="IPR026590">
    <property type="entry name" value="Ssirtuin_cat_dom"/>
</dbReference>
<dbReference type="PANTHER" id="PTHR11085:SF8">
    <property type="entry name" value="NAD-DEPENDENT HISTONE DEACETYLASE HST3"/>
    <property type="match status" value="1"/>
</dbReference>